<protein>
    <submittedName>
        <fullName evidence="1">Uncharacterized protein</fullName>
    </submittedName>
</protein>
<gene>
    <name evidence="1" type="ORF">BJP36_25335</name>
</gene>
<organism evidence="1 2">
    <name type="scientific">Moorena producens (strain JHB)</name>
    <dbReference type="NCBI Taxonomy" id="1454205"/>
    <lineage>
        <taxon>Bacteria</taxon>
        <taxon>Bacillati</taxon>
        <taxon>Cyanobacteriota</taxon>
        <taxon>Cyanophyceae</taxon>
        <taxon>Coleofasciculales</taxon>
        <taxon>Coleofasciculaceae</taxon>
        <taxon>Moorena</taxon>
    </lineage>
</organism>
<sequence length="133" mass="14967">MLRDISVLCSVRVRAASALPKAWPTALVPAPFKAKYYLLNDTSVAISPRVIIASTTIIMNVRLKGGSRGFWLIGYWSFVIIKRFNVDHKRLMTLVNFVNQSVSYQLSAIRYQPKIFGHATRSVLLNKITDLVA</sequence>
<dbReference type="Proteomes" id="UP000176944">
    <property type="component" value="Chromosome"/>
</dbReference>
<name>A0A1D9G517_MOOP1</name>
<proteinExistence type="predicted"/>
<reference evidence="2" key="1">
    <citation type="submission" date="2016-10" db="EMBL/GenBank/DDBJ databases">
        <title>Comparative genomics uncovers the prolific and rare metabolic potential of the cyanobacterial genus Moorea.</title>
        <authorList>
            <person name="Leao T."/>
            <person name="Castelao G."/>
            <person name="Korobeynikov A."/>
            <person name="Monroe E.A."/>
            <person name="Podell S."/>
            <person name="Glukhov E."/>
            <person name="Allen E."/>
            <person name="Gerwick W.H."/>
            <person name="Gerwick L."/>
        </authorList>
    </citation>
    <scope>NUCLEOTIDE SEQUENCE [LARGE SCALE GENOMIC DNA]</scope>
    <source>
        <strain evidence="2">JHB</strain>
    </source>
</reference>
<accession>A0A1D9G517</accession>
<evidence type="ECO:0000313" key="1">
    <source>
        <dbReference type="EMBL" id="AOY82739.1"/>
    </source>
</evidence>
<dbReference type="EMBL" id="CP017708">
    <property type="protein sequence ID" value="AOY82739.1"/>
    <property type="molecule type" value="Genomic_DNA"/>
</dbReference>
<evidence type="ECO:0000313" key="2">
    <source>
        <dbReference type="Proteomes" id="UP000176944"/>
    </source>
</evidence>
<dbReference type="AlphaFoldDB" id="A0A1D9G517"/>